<reference evidence="2 3" key="1">
    <citation type="submission" date="2022-03" db="EMBL/GenBank/DDBJ databases">
        <title>Genome data of Colletotrichum spp.</title>
        <authorList>
            <person name="Utami Y.D."/>
            <person name="Hiruma K."/>
        </authorList>
    </citation>
    <scope>NUCLEOTIDE SEQUENCE [LARGE SCALE GENOMIC DNA]</scope>
    <source>
        <strain evidence="2 3">MAFF 239500</strain>
    </source>
</reference>
<proteinExistence type="predicted"/>
<gene>
    <name evidence="2" type="ORF">ColSpa_10219</name>
</gene>
<name>A0AA37PD51_9PEZI</name>
<evidence type="ECO:0000313" key="3">
    <source>
        <dbReference type="Proteomes" id="UP001055115"/>
    </source>
</evidence>
<feature type="transmembrane region" description="Helical" evidence="1">
    <location>
        <begin position="12"/>
        <end position="32"/>
    </location>
</feature>
<organism evidence="2 3">
    <name type="scientific">Colletotrichum spaethianum</name>
    <dbReference type="NCBI Taxonomy" id="700344"/>
    <lineage>
        <taxon>Eukaryota</taxon>
        <taxon>Fungi</taxon>
        <taxon>Dikarya</taxon>
        <taxon>Ascomycota</taxon>
        <taxon>Pezizomycotina</taxon>
        <taxon>Sordariomycetes</taxon>
        <taxon>Hypocreomycetidae</taxon>
        <taxon>Glomerellales</taxon>
        <taxon>Glomerellaceae</taxon>
        <taxon>Colletotrichum</taxon>
        <taxon>Colletotrichum spaethianum species complex</taxon>
    </lineage>
</organism>
<keyword evidence="1" id="KW-1133">Transmembrane helix</keyword>
<keyword evidence="1" id="KW-0812">Transmembrane</keyword>
<dbReference type="Proteomes" id="UP001055115">
    <property type="component" value="Unassembled WGS sequence"/>
</dbReference>
<dbReference type="EMBL" id="BQXU01000034">
    <property type="protein sequence ID" value="GKT50038.1"/>
    <property type="molecule type" value="Genomic_DNA"/>
</dbReference>
<evidence type="ECO:0000256" key="1">
    <source>
        <dbReference type="SAM" id="Phobius"/>
    </source>
</evidence>
<dbReference type="RefSeq" id="XP_049132388.1">
    <property type="nucleotide sequence ID" value="XM_049276431.1"/>
</dbReference>
<comment type="caution">
    <text evidence="2">The sequence shown here is derived from an EMBL/GenBank/DDBJ whole genome shotgun (WGS) entry which is preliminary data.</text>
</comment>
<accession>A0AA37PD51</accession>
<keyword evidence="1" id="KW-0472">Membrane</keyword>
<dbReference type="AlphaFoldDB" id="A0AA37PD51"/>
<sequence length="65" mass="7346">MDDEAGPNMTVFLSVGILVEFLANYMHLVAIARTGPAQLHSFDQLSWCELRSRLGPQLPRTFVKR</sequence>
<keyword evidence="3" id="KW-1185">Reference proteome</keyword>
<evidence type="ECO:0000313" key="2">
    <source>
        <dbReference type="EMBL" id="GKT50038.1"/>
    </source>
</evidence>
<protein>
    <submittedName>
        <fullName evidence="2">Uncharacterized protein</fullName>
    </submittedName>
</protein>
<dbReference type="GeneID" id="73331021"/>